<organism evidence="2 3">
    <name type="scientific">Endocarpon pusillum</name>
    <dbReference type="NCBI Taxonomy" id="364733"/>
    <lineage>
        <taxon>Eukaryota</taxon>
        <taxon>Fungi</taxon>
        <taxon>Dikarya</taxon>
        <taxon>Ascomycota</taxon>
        <taxon>Pezizomycotina</taxon>
        <taxon>Eurotiomycetes</taxon>
        <taxon>Chaetothyriomycetidae</taxon>
        <taxon>Verrucariales</taxon>
        <taxon>Verrucariaceae</taxon>
        <taxon>Endocarpon</taxon>
    </lineage>
</organism>
<gene>
    <name evidence="2" type="ORF">GJ744_012388</name>
</gene>
<evidence type="ECO:0000313" key="2">
    <source>
        <dbReference type="EMBL" id="KAF7505946.1"/>
    </source>
</evidence>
<protein>
    <submittedName>
        <fullName evidence="2">Uncharacterized protein</fullName>
    </submittedName>
</protein>
<feature type="compositionally biased region" description="Basic and acidic residues" evidence="1">
    <location>
        <begin position="76"/>
        <end position="85"/>
    </location>
</feature>
<reference evidence="2" key="1">
    <citation type="submission" date="2020-02" db="EMBL/GenBank/DDBJ databases">
        <authorList>
            <person name="Palmer J.M."/>
        </authorList>
    </citation>
    <scope>NUCLEOTIDE SEQUENCE</scope>
    <source>
        <strain evidence="2">EPUS1.4</strain>
        <tissue evidence="2">Thallus</tissue>
    </source>
</reference>
<evidence type="ECO:0000256" key="1">
    <source>
        <dbReference type="SAM" id="MobiDB-lite"/>
    </source>
</evidence>
<feature type="region of interest" description="Disordered" evidence="1">
    <location>
        <begin position="44"/>
        <end position="96"/>
    </location>
</feature>
<evidence type="ECO:0000313" key="3">
    <source>
        <dbReference type="Proteomes" id="UP000606974"/>
    </source>
</evidence>
<comment type="caution">
    <text evidence="2">The sequence shown here is derived from an EMBL/GenBank/DDBJ whole genome shotgun (WGS) entry which is preliminary data.</text>
</comment>
<dbReference type="AlphaFoldDB" id="A0A8H7E442"/>
<sequence>MAAVKNLTGYTRAQYENDVLQANRDLLQRAQTYSEQADISIRMPDKVNKPGWARASKGRQKTTKRLMTGAEAATEDADKAEEAYRHQQSAQQAPPITVDGQLIWLDPQTPLVNPIPSSSAPASPPAPAAPTAPSSTAPAALLSGRPKRK</sequence>
<keyword evidence="3" id="KW-1185">Reference proteome</keyword>
<feature type="compositionally biased region" description="Low complexity" evidence="1">
    <location>
        <begin position="131"/>
        <end position="140"/>
    </location>
</feature>
<feature type="region of interest" description="Disordered" evidence="1">
    <location>
        <begin position="108"/>
        <end position="149"/>
    </location>
</feature>
<accession>A0A8H7E442</accession>
<name>A0A8H7E442_9EURO</name>
<dbReference type="EMBL" id="JAACFV010000097">
    <property type="protein sequence ID" value="KAF7505946.1"/>
    <property type="molecule type" value="Genomic_DNA"/>
</dbReference>
<dbReference type="Proteomes" id="UP000606974">
    <property type="component" value="Unassembled WGS sequence"/>
</dbReference>
<proteinExistence type="predicted"/>